<keyword evidence="1" id="KW-0805">Transcription regulation</keyword>
<dbReference type="Proteomes" id="UP001501536">
    <property type="component" value="Unassembled WGS sequence"/>
</dbReference>
<dbReference type="EMBL" id="BAABCJ010000005">
    <property type="protein sequence ID" value="GAA3705604.1"/>
    <property type="molecule type" value="Genomic_DNA"/>
</dbReference>
<dbReference type="Pfam" id="PF00196">
    <property type="entry name" value="GerE"/>
    <property type="match status" value="1"/>
</dbReference>
<dbReference type="InterPro" id="IPR000792">
    <property type="entry name" value="Tscrpt_reg_LuxR_C"/>
</dbReference>
<evidence type="ECO:0000256" key="2">
    <source>
        <dbReference type="ARBA" id="ARBA00023125"/>
    </source>
</evidence>
<sequence length="428" mass="46013">MSSLRLEPLPDGAAAGGAQLRLARAVARIVEAPLREIAAALSDAVAPALPHRALVILTEDCTGRPQKKAGDPAITERVTVLEMDAIRRRLRDGEDVVTATLAGGEQRVHAWEAATGAVLALCDPGPAEEPSVRETVQAVWEITATCIRRQVAGASPADLVDSNAVSRERVRVTTELTERHATDLESLLAVLRSRDLDDRRTRTAATELASSALIRTRTANDVMMALSEEPVVGAFSRLRTDLRPLTQYGRLDVQFIEPPAEGRALPGEIAYAARSIVRSAVLAMNEQEDIGRVRVQWDCDGRNLLINIRDDGPGRLDSGTPGLHQAQANVAALGGAVGVKRVPGWGTELDVTLPIDAPRSEAADEWDLAPRELEVLRLVVRGRKNRQIAEELFISENTVKFHLTQLYRKLGVGSRSAAAAAAAAKGLA</sequence>
<dbReference type="SUPFAM" id="SSF46894">
    <property type="entry name" value="C-terminal effector domain of the bipartite response regulators"/>
    <property type="match status" value="1"/>
</dbReference>
<dbReference type="InterPro" id="IPR036890">
    <property type="entry name" value="HATPase_C_sf"/>
</dbReference>
<evidence type="ECO:0000256" key="1">
    <source>
        <dbReference type="ARBA" id="ARBA00023015"/>
    </source>
</evidence>
<organism evidence="5 6">
    <name type="scientific">Zhihengliuella alba</name>
    <dbReference type="NCBI Taxonomy" id="547018"/>
    <lineage>
        <taxon>Bacteria</taxon>
        <taxon>Bacillati</taxon>
        <taxon>Actinomycetota</taxon>
        <taxon>Actinomycetes</taxon>
        <taxon>Micrococcales</taxon>
        <taxon>Micrococcaceae</taxon>
        <taxon>Zhihengliuella</taxon>
    </lineage>
</organism>
<comment type="caution">
    <text evidence="5">The sequence shown here is derived from an EMBL/GenBank/DDBJ whole genome shotgun (WGS) entry which is preliminary data.</text>
</comment>
<reference evidence="6" key="1">
    <citation type="journal article" date="2019" name="Int. J. Syst. Evol. Microbiol.">
        <title>The Global Catalogue of Microorganisms (GCM) 10K type strain sequencing project: providing services to taxonomists for standard genome sequencing and annotation.</title>
        <authorList>
            <consortium name="The Broad Institute Genomics Platform"/>
            <consortium name="The Broad Institute Genome Sequencing Center for Infectious Disease"/>
            <person name="Wu L."/>
            <person name="Ma J."/>
        </authorList>
    </citation>
    <scope>NUCLEOTIDE SEQUENCE [LARGE SCALE GENOMIC DNA]</scope>
    <source>
        <strain evidence="6">JCM 16961</strain>
    </source>
</reference>
<dbReference type="Gene3D" id="3.30.565.10">
    <property type="entry name" value="Histidine kinase-like ATPase, C-terminal domain"/>
    <property type="match status" value="1"/>
</dbReference>
<dbReference type="PANTHER" id="PTHR44688">
    <property type="entry name" value="DNA-BINDING TRANSCRIPTIONAL ACTIVATOR DEVR_DOSR"/>
    <property type="match status" value="1"/>
</dbReference>
<dbReference type="CDD" id="cd06170">
    <property type="entry name" value="LuxR_C_like"/>
    <property type="match status" value="1"/>
</dbReference>
<keyword evidence="2" id="KW-0238">DNA-binding</keyword>
<evidence type="ECO:0000259" key="4">
    <source>
        <dbReference type="PROSITE" id="PS50043"/>
    </source>
</evidence>
<proteinExistence type="predicted"/>
<evidence type="ECO:0000256" key="3">
    <source>
        <dbReference type="ARBA" id="ARBA00023163"/>
    </source>
</evidence>
<name>A0ABP7DN21_9MICC</name>
<dbReference type="PANTHER" id="PTHR44688:SF16">
    <property type="entry name" value="DNA-BINDING TRANSCRIPTIONAL ACTIVATOR DEVR_DOSR"/>
    <property type="match status" value="1"/>
</dbReference>
<dbReference type="InterPro" id="IPR036388">
    <property type="entry name" value="WH-like_DNA-bd_sf"/>
</dbReference>
<evidence type="ECO:0000313" key="6">
    <source>
        <dbReference type="Proteomes" id="UP001501536"/>
    </source>
</evidence>
<accession>A0ABP7DN21</accession>
<gene>
    <name evidence="5" type="ORF">GCM10022377_19110</name>
</gene>
<evidence type="ECO:0000313" key="5">
    <source>
        <dbReference type="EMBL" id="GAA3705604.1"/>
    </source>
</evidence>
<keyword evidence="3" id="KW-0804">Transcription</keyword>
<dbReference type="SMART" id="SM00421">
    <property type="entry name" value="HTH_LUXR"/>
    <property type="match status" value="1"/>
</dbReference>
<feature type="domain" description="HTH luxR-type" evidence="4">
    <location>
        <begin position="361"/>
        <end position="426"/>
    </location>
</feature>
<dbReference type="InterPro" id="IPR016032">
    <property type="entry name" value="Sig_transdc_resp-reg_C-effctor"/>
</dbReference>
<protein>
    <submittedName>
        <fullName evidence="5">Response regulator transcription factor</fullName>
    </submittedName>
</protein>
<dbReference type="SUPFAM" id="SSF55874">
    <property type="entry name" value="ATPase domain of HSP90 chaperone/DNA topoisomerase II/histidine kinase"/>
    <property type="match status" value="1"/>
</dbReference>
<dbReference type="PRINTS" id="PR00038">
    <property type="entry name" value="HTHLUXR"/>
</dbReference>
<dbReference type="Gene3D" id="1.10.10.10">
    <property type="entry name" value="Winged helix-like DNA-binding domain superfamily/Winged helix DNA-binding domain"/>
    <property type="match status" value="1"/>
</dbReference>
<dbReference type="PROSITE" id="PS50043">
    <property type="entry name" value="HTH_LUXR_2"/>
    <property type="match status" value="1"/>
</dbReference>
<keyword evidence="6" id="KW-1185">Reference proteome</keyword>
<dbReference type="RefSeq" id="WP_344883584.1">
    <property type="nucleotide sequence ID" value="NZ_BAABCJ010000005.1"/>
</dbReference>